<dbReference type="AlphaFoldDB" id="A0A5N0TDX9"/>
<dbReference type="InterPro" id="IPR050313">
    <property type="entry name" value="Carb_Metab_HTH_regulators"/>
</dbReference>
<dbReference type="InterPro" id="IPR037171">
    <property type="entry name" value="NagB/RpiA_transferase-like"/>
</dbReference>
<dbReference type="GO" id="GO:0003700">
    <property type="term" value="F:DNA-binding transcription factor activity"/>
    <property type="evidence" value="ECO:0007669"/>
    <property type="project" value="InterPro"/>
</dbReference>
<name>A0A5N0TDX9_9MICO</name>
<keyword evidence="1" id="KW-0805">Transcription regulation</keyword>
<dbReference type="RefSeq" id="WP_150894069.1">
    <property type="nucleotide sequence ID" value="NZ_VYUY01000015.1"/>
</dbReference>
<dbReference type="InterPro" id="IPR001034">
    <property type="entry name" value="DeoR_HTH"/>
</dbReference>
<evidence type="ECO:0000256" key="3">
    <source>
        <dbReference type="ARBA" id="ARBA00023163"/>
    </source>
</evidence>
<gene>
    <name evidence="5" type="ORF">F6B40_11395</name>
</gene>
<evidence type="ECO:0000259" key="4">
    <source>
        <dbReference type="PROSITE" id="PS51000"/>
    </source>
</evidence>
<dbReference type="Gene3D" id="1.10.10.10">
    <property type="entry name" value="Winged helix-like DNA-binding domain superfamily/Winged helix DNA-binding domain"/>
    <property type="match status" value="1"/>
</dbReference>
<evidence type="ECO:0000313" key="5">
    <source>
        <dbReference type="EMBL" id="KAA9132297.1"/>
    </source>
</evidence>
<dbReference type="Gene3D" id="3.40.50.1360">
    <property type="match status" value="1"/>
</dbReference>
<protein>
    <submittedName>
        <fullName evidence="5">DeoR/GlpR transcriptional regulator</fullName>
    </submittedName>
</protein>
<organism evidence="5 6">
    <name type="scientific">Microbacterium caowuchunii</name>
    <dbReference type="NCBI Taxonomy" id="2614638"/>
    <lineage>
        <taxon>Bacteria</taxon>
        <taxon>Bacillati</taxon>
        <taxon>Actinomycetota</taxon>
        <taxon>Actinomycetes</taxon>
        <taxon>Micrococcales</taxon>
        <taxon>Microbacteriaceae</taxon>
        <taxon>Microbacterium</taxon>
    </lineage>
</organism>
<evidence type="ECO:0000256" key="2">
    <source>
        <dbReference type="ARBA" id="ARBA00023125"/>
    </source>
</evidence>
<accession>A0A5N0TDX9</accession>
<keyword evidence="6" id="KW-1185">Reference proteome</keyword>
<dbReference type="PANTHER" id="PTHR30363:SF44">
    <property type="entry name" value="AGA OPERON TRANSCRIPTIONAL REPRESSOR-RELATED"/>
    <property type="match status" value="1"/>
</dbReference>
<proteinExistence type="predicted"/>
<dbReference type="SUPFAM" id="SSF100950">
    <property type="entry name" value="NagB/RpiA/CoA transferase-like"/>
    <property type="match status" value="1"/>
</dbReference>
<dbReference type="PRINTS" id="PR00037">
    <property type="entry name" value="HTHLACR"/>
</dbReference>
<reference evidence="6" key="1">
    <citation type="submission" date="2019-09" db="EMBL/GenBank/DDBJ databases">
        <title>Mumia zhuanghuii sp. nov. isolated from the intestinal contents of plateau pika (Ochotona curzoniae) in the Qinghai-Tibet plateau of China.</title>
        <authorList>
            <person name="Tian Z."/>
        </authorList>
    </citation>
    <scope>NUCLEOTIDE SEQUENCE [LARGE SCALE GENOMIC DNA]</scope>
    <source>
        <strain evidence="6">L-033</strain>
    </source>
</reference>
<dbReference type="Proteomes" id="UP000326838">
    <property type="component" value="Unassembled WGS sequence"/>
</dbReference>
<dbReference type="InterPro" id="IPR036390">
    <property type="entry name" value="WH_DNA-bd_sf"/>
</dbReference>
<dbReference type="InterPro" id="IPR036388">
    <property type="entry name" value="WH-like_DNA-bd_sf"/>
</dbReference>
<dbReference type="PANTHER" id="PTHR30363">
    <property type="entry name" value="HTH-TYPE TRANSCRIPTIONAL REGULATOR SRLR-RELATED"/>
    <property type="match status" value="1"/>
</dbReference>
<sequence>MGSDPSEAADLLNGSRQRRQAARQRAITEAVMAAGALRIEELADRFAISQMTVHRDLDELEGRGLLRKSRGVATALSTALVESSDVYRSGRQLPEKEAIAHAAMEFVEPGQAIMLDDSTTTLHLVPHLPAKKPLTVITNTLTIMNELKATNGITLLGLGGQYYNWCSAYMGRMTTTAISAMRADLFVMSTAAITDDVCFHQTLETVDVKRAMFDAASTRILLADHTKFAKRALHAMVPLADFDAVIVDFATDAAHVKRLRSAGVNVVVARRGSVPR</sequence>
<dbReference type="EMBL" id="VYUY01000015">
    <property type="protein sequence ID" value="KAA9132297.1"/>
    <property type="molecule type" value="Genomic_DNA"/>
</dbReference>
<dbReference type="PROSITE" id="PS51000">
    <property type="entry name" value="HTH_DEOR_2"/>
    <property type="match status" value="1"/>
</dbReference>
<keyword evidence="3" id="KW-0804">Transcription</keyword>
<dbReference type="InterPro" id="IPR014036">
    <property type="entry name" value="DeoR-like_C"/>
</dbReference>
<keyword evidence="2" id="KW-0238">DNA-binding</keyword>
<evidence type="ECO:0000313" key="6">
    <source>
        <dbReference type="Proteomes" id="UP000326838"/>
    </source>
</evidence>
<dbReference type="SUPFAM" id="SSF46785">
    <property type="entry name" value="Winged helix' DNA-binding domain"/>
    <property type="match status" value="1"/>
</dbReference>
<dbReference type="SMART" id="SM00420">
    <property type="entry name" value="HTH_DEOR"/>
    <property type="match status" value="1"/>
</dbReference>
<dbReference type="SMART" id="SM01134">
    <property type="entry name" value="DeoRC"/>
    <property type="match status" value="1"/>
</dbReference>
<dbReference type="PROSITE" id="PS00894">
    <property type="entry name" value="HTH_DEOR_1"/>
    <property type="match status" value="1"/>
</dbReference>
<dbReference type="GO" id="GO:0003677">
    <property type="term" value="F:DNA binding"/>
    <property type="evidence" value="ECO:0007669"/>
    <property type="project" value="UniProtKB-KW"/>
</dbReference>
<dbReference type="Pfam" id="PF00455">
    <property type="entry name" value="DeoRC"/>
    <property type="match status" value="1"/>
</dbReference>
<evidence type="ECO:0000256" key="1">
    <source>
        <dbReference type="ARBA" id="ARBA00023015"/>
    </source>
</evidence>
<dbReference type="Pfam" id="PF08220">
    <property type="entry name" value="HTH_DeoR"/>
    <property type="match status" value="1"/>
</dbReference>
<comment type="caution">
    <text evidence="5">The sequence shown here is derived from an EMBL/GenBank/DDBJ whole genome shotgun (WGS) entry which is preliminary data.</text>
</comment>
<feature type="domain" description="HTH deoR-type" evidence="4">
    <location>
        <begin position="20"/>
        <end position="75"/>
    </location>
</feature>
<dbReference type="InterPro" id="IPR018356">
    <property type="entry name" value="Tscrpt_reg_HTH_DeoR_CS"/>
</dbReference>